<feature type="chain" id="PRO_5046189508" description="Sporulation/spore germination protein" evidence="2">
    <location>
        <begin position="21"/>
        <end position="195"/>
    </location>
</feature>
<dbReference type="RefSeq" id="WP_215619058.1">
    <property type="nucleotide sequence ID" value="NZ_JADOER010000011.1"/>
</dbReference>
<name>A0ABS5Y5S9_9CYAN</name>
<feature type="region of interest" description="Disordered" evidence="1">
    <location>
        <begin position="29"/>
        <end position="77"/>
    </location>
</feature>
<evidence type="ECO:0000256" key="1">
    <source>
        <dbReference type="SAM" id="MobiDB-lite"/>
    </source>
</evidence>
<proteinExistence type="predicted"/>
<comment type="caution">
    <text evidence="3">The sequence shown here is derived from an EMBL/GenBank/DDBJ whole genome shotgun (WGS) entry which is preliminary data.</text>
</comment>
<organism evidence="3 4">
    <name type="scientific">Leptothoe kymatousa TAU-MAC 1615</name>
    <dbReference type="NCBI Taxonomy" id="2364775"/>
    <lineage>
        <taxon>Bacteria</taxon>
        <taxon>Bacillati</taxon>
        <taxon>Cyanobacteriota</taxon>
        <taxon>Cyanophyceae</taxon>
        <taxon>Nodosilineales</taxon>
        <taxon>Cymatolegaceae</taxon>
        <taxon>Leptothoe</taxon>
        <taxon>Leptothoe kymatousa</taxon>
    </lineage>
</organism>
<dbReference type="Proteomes" id="UP001196661">
    <property type="component" value="Unassembled WGS sequence"/>
</dbReference>
<evidence type="ECO:0000313" key="3">
    <source>
        <dbReference type="EMBL" id="MBT9313178.1"/>
    </source>
</evidence>
<dbReference type="PROSITE" id="PS51257">
    <property type="entry name" value="PROKAR_LIPOPROTEIN"/>
    <property type="match status" value="1"/>
</dbReference>
<feature type="signal peptide" evidence="2">
    <location>
        <begin position="1"/>
        <end position="20"/>
    </location>
</feature>
<sequence length="195" mass="21206">MVRFPKILLGLFVAASLAVAGCNEAPTVDLAEPTTEESAAPPTVDAEPSTIAAEPEDKDKDKPAATEAQPNATDAAEKDPKMMAVSIYVMDETCTKFQPESVEVPADTAMTEAVGKVLERHSFEAFKLSGYRVNVDSNKATVDLRLSEESERQFLSLSSCEQQGLFGGLEETLIQHPDWQVDQVEFTNRGKEIVL</sequence>
<evidence type="ECO:0000313" key="4">
    <source>
        <dbReference type="Proteomes" id="UP001196661"/>
    </source>
</evidence>
<dbReference type="EMBL" id="JADOER010000011">
    <property type="protein sequence ID" value="MBT9313178.1"/>
    <property type="molecule type" value="Genomic_DNA"/>
</dbReference>
<evidence type="ECO:0000256" key="2">
    <source>
        <dbReference type="SAM" id="SignalP"/>
    </source>
</evidence>
<accession>A0ABS5Y5S9</accession>
<protein>
    <recommendedName>
        <fullName evidence="5">Sporulation/spore germination protein</fullName>
    </recommendedName>
</protein>
<evidence type="ECO:0008006" key="5">
    <source>
        <dbReference type="Google" id="ProtNLM"/>
    </source>
</evidence>
<keyword evidence="2" id="KW-0732">Signal</keyword>
<gene>
    <name evidence="3" type="ORF">IXB28_13245</name>
</gene>
<feature type="compositionally biased region" description="Basic and acidic residues" evidence="1">
    <location>
        <begin position="55"/>
        <end position="64"/>
    </location>
</feature>
<reference evidence="3 4" key="1">
    <citation type="journal article" date="2021" name="Mar. Drugs">
        <title>Genome Reduction and Secondary Metabolism of the Marine Sponge-Associated Cyanobacterium Leptothoe.</title>
        <authorList>
            <person name="Konstantinou D."/>
            <person name="Popin R.V."/>
            <person name="Fewer D.P."/>
            <person name="Sivonen K."/>
            <person name="Gkelis S."/>
        </authorList>
    </citation>
    <scope>NUCLEOTIDE SEQUENCE [LARGE SCALE GENOMIC DNA]</scope>
    <source>
        <strain evidence="3 4">TAU-MAC 1615</strain>
    </source>
</reference>
<keyword evidence="4" id="KW-1185">Reference proteome</keyword>